<dbReference type="Gene3D" id="2.60.120.200">
    <property type="match status" value="1"/>
</dbReference>
<accession>A0A495S2Z5</accession>
<gene>
    <name evidence="1" type="ORF">BC952_1818</name>
</gene>
<evidence type="ECO:0000313" key="2">
    <source>
        <dbReference type="Proteomes" id="UP000280091"/>
    </source>
</evidence>
<dbReference type="SUPFAM" id="SSF49899">
    <property type="entry name" value="Concanavalin A-like lectins/glucanases"/>
    <property type="match status" value="1"/>
</dbReference>
<evidence type="ECO:0000313" key="1">
    <source>
        <dbReference type="EMBL" id="RKS93959.1"/>
    </source>
</evidence>
<dbReference type="GO" id="GO:0005975">
    <property type="term" value="P:carbohydrate metabolic process"/>
    <property type="evidence" value="ECO:0007669"/>
    <property type="project" value="UniProtKB-ARBA"/>
</dbReference>
<reference evidence="1 2" key="1">
    <citation type="submission" date="2018-10" db="EMBL/GenBank/DDBJ databases">
        <title>Genomic Encyclopedia of Archaeal and Bacterial Type Strains, Phase II (KMG-II): from individual species to whole genera.</title>
        <authorList>
            <person name="Goeker M."/>
        </authorList>
    </citation>
    <scope>NUCLEOTIDE SEQUENCE [LARGE SCALE GENOMIC DNA]</scope>
    <source>
        <strain evidence="1 2">DSM 15094</strain>
    </source>
</reference>
<organism evidence="1 2">
    <name type="scientific">Flavobacterium limicola</name>
    <dbReference type="NCBI Taxonomy" id="180441"/>
    <lineage>
        <taxon>Bacteria</taxon>
        <taxon>Pseudomonadati</taxon>
        <taxon>Bacteroidota</taxon>
        <taxon>Flavobacteriia</taxon>
        <taxon>Flavobacteriales</taxon>
        <taxon>Flavobacteriaceae</taxon>
        <taxon>Flavobacterium</taxon>
    </lineage>
</organism>
<proteinExistence type="predicted"/>
<dbReference type="SUPFAM" id="SSF49373">
    <property type="entry name" value="Invasin/intimin cell-adhesion fragments"/>
    <property type="match status" value="1"/>
</dbReference>
<name>A0A495S2Z5_9FLAO</name>
<dbReference type="InterPro" id="IPR013320">
    <property type="entry name" value="ConA-like_dom_sf"/>
</dbReference>
<protein>
    <recommendedName>
        <fullName evidence="3">Ig-like domain-containing protein</fullName>
    </recommendedName>
</protein>
<evidence type="ECO:0008006" key="3">
    <source>
        <dbReference type="Google" id="ProtNLM"/>
    </source>
</evidence>
<dbReference type="Gene3D" id="2.60.40.2700">
    <property type="match status" value="1"/>
</dbReference>
<dbReference type="GO" id="GO:0004553">
    <property type="term" value="F:hydrolase activity, hydrolyzing O-glycosyl compounds"/>
    <property type="evidence" value="ECO:0007669"/>
    <property type="project" value="UniProtKB-ARBA"/>
</dbReference>
<dbReference type="InterPro" id="IPR008964">
    <property type="entry name" value="Invasin/intimin_cell_adhesion"/>
</dbReference>
<keyword evidence="2" id="KW-1185">Reference proteome</keyword>
<dbReference type="EMBL" id="RBXA01000002">
    <property type="protein sequence ID" value="RKS93959.1"/>
    <property type="molecule type" value="Genomic_DNA"/>
</dbReference>
<sequence>MVRIPCLQMTEFNLIILLMNSFQYRYIMGFYKKIVLFFLIFASFDVYSQNTLDNLGLTSATPAAGAYSLRKLSSSYLDSAIQVRRSTDNTTQNIGFDSNGNLDANSLTSFVGSGDGFLTIWYDQSGNGNNAIQNALLNQPKIITTGVIERSNGFPTIIFSGSQFLVVNSTVFNNDLTGCLVYNASSFNNRSGLARSWFTMNGIFGSEQPGGTTDFAYGIYNNKFTAGNGPSDNSIAGNTTVNDNSIRLHSWTRNRITGQINLYANGAIDGTANLNTGTFSAVTSVAIGANQTFTGGQVFYNGNVSELILFPTVLTNPRQTIEYKQGLYYSVCTLATQPSSNNQSVILGGTPTSLGVLSSDPDATYQWYSNTVKSNTGGTILPGETNTSYTPSTAAEGTLYYYAVISSATTTCASNVSGYVRVGIEITSQPSNSNQTVIQNSSANSLNVTATGSSITYQWYKNLNNSNTGGTLINGATTNSYTPLSTDLGTSYYYVVVSGNNTILVSNPSGAIKITTIPVIWNGPKITFEKSTGSDWMLPENQDYLTDKVTITRAYSGGLFNITQESNYNNNNISPLATEWSKGTMADFGSLTFSNWRDAMFSEGMDYCLPCNVGQDFVLHLIEDNIYIDLKLVSWVAGGGGGFSYERSTPNPYSPALLSGFNPLSKTLYDGSFTITPPNTDSTGAFSYVSSDTNVARISGTTVTIVAAGVSTITATQDADATHLSNTISADLNINAVTVVTKNGEITNIKPNYVNKNGANGTSSGVGVNGEIKLTKTSSITLFTQVTIPFEEYFDLEAGSLCGGSCFDIVTSNYDLVFAAGGGTVRARMWWNNQYTDMAMVYDKSFDNLTSADIANYYYCDYIGDPNLSCFNVDTPPTDFVGIYHTNSGNYYAVQYLSEDTSGVTFKYKRLN</sequence>
<comment type="caution">
    <text evidence="1">The sequence shown here is derived from an EMBL/GenBank/DDBJ whole genome shotgun (WGS) entry which is preliminary data.</text>
</comment>
<dbReference type="Proteomes" id="UP000280091">
    <property type="component" value="Unassembled WGS sequence"/>
</dbReference>
<dbReference type="AlphaFoldDB" id="A0A495S2Z5"/>